<feature type="signal peptide" evidence="2">
    <location>
        <begin position="1"/>
        <end position="26"/>
    </location>
</feature>
<feature type="domain" description="Pherophorin" evidence="3">
    <location>
        <begin position="38"/>
        <end position="192"/>
    </location>
</feature>
<evidence type="ECO:0000256" key="1">
    <source>
        <dbReference type="SAM" id="MobiDB-lite"/>
    </source>
</evidence>
<evidence type="ECO:0000256" key="2">
    <source>
        <dbReference type="SAM" id="SignalP"/>
    </source>
</evidence>
<feature type="compositionally biased region" description="Pro residues" evidence="1">
    <location>
        <begin position="321"/>
        <end position="339"/>
    </location>
</feature>
<organism evidence="4">
    <name type="scientific">Chlamydomonas euryale</name>
    <dbReference type="NCBI Taxonomy" id="1486919"/>
    <lineage>
        <taxon>Eukaryota</taxon>
        <taxon>Viridiplantae</taxon>
        <taxon>Chlorophyta</taxon>
        <taxon>core chlorophytes</taxon>
        <taxon>Chlorophyceae</taxon>
        <taxon>CS clade</taxon>
        <taxon>Chlamydomonadales</taxon>
        <taxon>Chlamydomonadaceae</taxon>
        <taxon>Chlamydomonas</taxon>
    </lineage>
</organism>
<feature type="compositionally biased region" description="Pro residues" evidence="1">
    <location>
        <begin position="204"/>
        <end position="284"/>
    </location>
</feature>
<protein>
    <recommendedName>
        <fullName evidence="3">Pherophorin domain-containing protein</fullName>
    </recommendedName>
</protein>
<reference evidence="4" key="1">
    <citation type="submission" date="2021-01" db="EMBL/GenBank/DDBJ databases">
        <authorList>
            <person name="Corre E."/>
            <person name="Pelletier E."/>
            <person name="Niang G."/>
            <person name="Scheremetjew M."/>
            <person name="Finn R."/>
            <person name="Kale V."/>
            <person name="Holt S."/>
            <person name="Cochrane G."/>
            <person name="Meng A."/>
            <person name="Brown T."/>
            <person name="Cohen L."/>
        </authorList>
    </citation>
    <scope>NUCLEOTIDE SEQUENCE</scope>
    <source>
        <strain evidence="4">CCMP219</strain>
    </source>
</reference>
<sequence>MQVNPMRAHLAGWAALLAVLFGICFATGMAGTSENSNFPDCLCLESLSTSPYRIEWTNSSSQNDYWWNGELIHAHTYCFTIRVTRCLVDSPCCNAPLYKIELPVPLTCGRSLLGATFNSQRRTPNWSSDILSQDRRNLKITHLGLHPGNADGAVLCLTLGRACPRMLDFCWPQNGLQCTFALFNNDPWNCCPLVTLFGPPPPFPPNARSPPLPPPPRPPLMPALPPQPLPRPPRPPRNPPPSPIIGNPSPPPQPPSFVPRPPPLLTPLPPQAASPPAFPSPPASPLQQPTFPFRPPRSPRSSPPMPPLPQPGLVPIVPRLPITPPSFPAHPPELPPGAPMYPGSAYPQPPYPPGTLPPCTVRVLLLRLGSGGMMDAAACAAFAAVVTSLYGSTPDLPFECESWRNDSSLTGAVAVARGSVSAAVDASRAFDSSQGMAALRAVLGLECGDLTRMDIACTAYQPYTLSHVEPCSGEPRPPAPPVLPPAPPPPPRQPWPFCVCEKRQAAAAWVLSEPYWARSSASFGGGMHPAAAFCMDLIEYECSMLNPCCMQDVFKVELEVDAACHNEIQFVAVGRATSEHLVYSRPAFSTKPYAALRVSIHETSAGAHGLRVCVGVANGTACAAPGGLCRTGRPCHYAIFNSPEADGEFRCCPTGHLPSSAAG</sequence>
<feature type="region of interest" description="Disordered" evidence="1">
    <location>
        <begin position="204"/>
        <end position="341"/>
    </location>
</feature>
<gene>
    <name evidence="4" type="ORF">CEUR00632_LOCUS13263</name>
</gene>
<keyword evidence="2" id="KW-0732">Signal</keyword>
<dbReference type="Pfam" id="PF12499">
    <property type="entry name" value="DUF3707"/>
    <property type="match status" value="2"/>
</dbReference>
<feature type="chain" id="PRO_5031175304" description="Pherophorin domain-containing protein" evidence="2">
    <location>
        <begin position="27"/>
        <end position="663"/>
    </location>
</feature>
<dbReference type="PRINTS" id="PR01217">
    <property type="entry name" value="PRICHEXTENSN"/>
</dbReference>
<evidence type="ECO:0000259" key="3">
    <source>
        <dbReference type="Pfam" id="PF12499"/>
    </source>
</evidence>
<evidence type="ECO:0000313" key="4">
    <source>
        <dbReference type="EMBL" id="CAD8295954.1"/>
    </source>
</evidence>
<dbReference type="InterPro" id="IPR024616">
    <property type="entry name" value="Pherophorin"/>
</dbReference>
<proteinExistence type="predicted"/>
<dbReference type="EMBL" id="HBEC01028752">
    <property type="protein sequence ID" value="CAD8295954.1"/>
    <property type="molecule type" value="Transcribed_RNA"/>
</dbReference>
<feature type="compositionally biased region" description="Pro residues" evidence="1">
    <location>
        <begin position="292"/>
        <end position="312"/>
    </location>
</feature>
<accession>A0A7R9VHL3</accession>
<dbReference type="AlphaFoldDB" id="A0A7R9VHL3"/>
<feature type="domain" description="Pherophorin" evidence="3">
    <location>
        <begin position="496"/>
        <end position="653"/>
    </location>
</feature>
<name>A0A7R9VHL3_9CHLO</name>